<protein>
    <submittedName>
        <fullName evidence="2">Uncharacterized protein</fullName>
    </submittedName>
</protein>
<evidence type="ECO:0000256" key="1">
    <source>
        <dbReference type="SAM" id="MobiDB-lite"/>
    </source>
</evidence>
<keyword evidence="3" id="KW-1185">Reference proteome</keyword>
<dbReference type="SUPFAM" id="SSF89550">
    <property type="entry name" value="PHP domain-like"/>
    <property type="match status" value="1"/>
</dbReference>
<dbReference type="AlphaFoldDB" id="A0A3N6LP90"/>
<dbReference type="EMBL" id="REFY01000005">
    <property type="protein sequence ID" value="RQG88087.1"/>
    <property type="molecule type" value="Genomic_DNA"/>
</dbReference>
<evidence type="ECO:0000313" key="3">
    <source>
        <dbReference type="Proteomes" id="UP000273828"/>
    </source>
</evidence>
<gene>
    <name evidence="2" type="ORF">EA462_14660</name>
</gene>
<evidence type="ECO:0000313" key="2">
    <source>
        <dbReference type="EMBL" id="RQG88087.1"/>
    </source>
</evidence>
<dbReference type="Gene3D" id="3.20.20.140">
    <property type="entry name" value="Metal-dependent hydrolases"/>
    <property type="match status" value="1"/>
</dbReference>
<name>A0A3N6LP90_9EURY</name>
<dbReference type="RefSeq" id="WP_124179281.1">
    <property type="nucleotide sequence ID" value="NZ_REFY01000005.1"/>
</dbReference>
<accession>A0A3N6LP90</accession>
<sequence length="345" mass="40129">MTTVRHFPYEDAPTQQYTAQFHTHPNEPPRNGYRYPAHKLADIYDGHRCDILAISNKKNGGEMPWPWTEWSEFPYDWEDRYPIQNHGEGPADQELDLLAIRGNYDKVDNVFNTIESDFVNEDLVGGMDRVEAAVEQNALCWWPHPGRYWNVEDTHEYDLEDLIEVFENYPSDELLGIEVWNQGYRYRDLYLYDHLLTEFYRREEGFRPIYSLAVDDMSGSGSKEDDFDLNSGYCELFMDELTVPAFRNAMENGHWYPSVARPTGELPPVIESVEHDEADGRLRVNASNYDHAVWISEGEVIETGTELDYESNDEVRSYVRAHLSRDGRKGEATTQPIAFEVNNDD</sequence>
<reference evidence="2 3" key="1">
    <citation type="submission" date="2018-10" db="EMBL/GenBank/DDBJ databases">
        <title>Natrarchaeobius chitinivorans gen. nov., sp. nov., and Natrarchaeobius haloalkaliphilus sp. nov., alkaliphilic, chitin-utilizing haloarchaea from hypersaline alkaline lakes.</title>
        <authorList>
            <person name="Sorokin D.Y."/>
            <person name="Elcheninov A.G."/>
            <person name="Kostrikina N.A."/>
            <person name="Bale N.J."/>
            <person name="Sinninghe Damste J.S."/>
            <person name="Khijniak T.V."/>
            <person name="Kublanov I.V."/>
            <person name="Toshchakov S.V."/>
        </authorList>
    </citation>
    <scope>NUCLEOTIDE SEQUENCE [LARGE SCALE GENOMIC DNA]</scope>
    <source>
        <strain evidence="2 3">AArcht-Sl</strain>
    </source>
</reference>
<dbReference type="OrthoDB" id="372919at2157"/>
<dbReference type="InterPro" id="IPR016195">
    <property type="entry name" value="Pol/histidinol_Pase-like"/>
</dbReference>
<dbReference type="Proteomes" id="UP000273828">
    <property type="component" value="Unassembled WGS sequence"/>
</dbReference>
<proteinExistence type="predicted"/>
<feature type="region of interest" description="Disordered" evidence="1">
    <location>
        <begin position="326"/>
        <end position="345"/>
    </location>
</feature>
<comment type="caution">
    <text evidence="2">The sequence shown here is derived from an EMBL/GenBank/DDBJ whole genome shotgun (WGS) entry which is preliminary data.</text>
</comment>
<organism evidence="2 3">
    <name type="scientific">Natrarchaeobius halalkaliphilus</name>
    <dbReference type="NCBI Taxonomy" id="1679091"/>
    <lineage>
        <taxon>Archaea</taxon>
        <taxon>Methanobacteriati</taxon>
        <taxon>Methanobacteriota</taxon>
        <taxon>Stenosarchaea group</taxon>
        <taxon>Halobacteria</taxon>
        <taxon>Halobacteriales</taxon>
        <taxon>Natrialbaceae</taxon>
        <taxon>Natrarchaeobius</taxon>
    </lineage>
</organism>